<reference evidence="1" key="1">
    <citation type="submission" date="2020-03" db="EMBL/GenBank/DDBJ databases">
        <title>The deep terrestrial virosphere.</title>
        <authorList>
            <person name="Holmfeldt K."/>
            <person name="Nilsson E."/>
            <person name="Simone D."/>
            <person name="Lopez-Fernandez M."/>
            <person name="Wu X."/>
            <person name="de Brujin I."/>
            <person name="Lundin D."/>
            <person name="Andersson A."/>
            <person name="Bertilsson S."/>
            <person name="Dopson M."/>
        </authorList>
    </citation>
    <scope>NUCLEOTIDE SEQUENCE</scope>
    <source>
        <strain evidence="1">MM415B01106</strain>
    </source>
</reference>
<evidence type="ECO:0008006" key="2">
    <source>
        <dbReference type="Google" id="ProtNLM"/>
    </source>
</evidence>
<dbReference type="Pfam" id="PF06252">
    <property type="entry name" value="GemA"/>
    <property type="match status" value="1"/>
</dbReference>
<dbReference type="EMBL" id="MT141411">
    <property type="protein sequence ID" value="QJA60514.1"/>
    <property type="molecule type" value="Genomic_DNA"/>
</dbReference>
<gene>
    <name evidence="1" type="ORF">MM415B01106_0021</name>
</gene>
<sequence>MGLTKKQKTILHVAKSKLGLDEETYRDALQAYGGVRSSIDLDYEGFLQVMGHFERAGFKDRRQTTDDGRRTRPGMATDAQIRKIKAMWLALDNYYEKGVEWKALRGFLKKRFRVEHENFLTFRKAASVIEALKAIAGRH</sequence>
<proteinExistence type="predicted"/>
<evidence type="ECO:0000313" key="1">
    <source>
        <dbReference type="EMBL" id="QJA60514.1"/>
    </source>
</evidence>
<protein>
    <recommendedName>
        <fullName evidence="2">Regulatory protein GemA</fullName>
    </recommendedName>
</protein>
<dbReference type="AlphaFoldDB" id="A0A6M3IT41"/>
<name>A0A6M3IT41_9ZZZZ</name>
<dbReference type="InterPro" id="IPR009363">
    <property type="entry name" value="Phage_Mu_Gp16"/>
</dbReference>
<accession>A0A6M3IT41</accession>
<organism evidence="1">
    <name type="scientific">viral metagenome</name>
    <dbReference type="NCBI Taxonomy" id="1070528"/>
    <lineage>
        <taxon>unclassified sequences</taxon>
        <taxon>metagenomes</taxon>
        <taxon>organismal metagenomes</taxon>
    </lineage>
</organism>